<organism evidence="9 10">
    <name type="scientific">Rhodotorula diobovata</name>
    <dbReference type="NCBI Taxonomy" id="5288"/>
    <lineage>
        <taxon>Eukaryota</taxon>
        <taxon>Fungi</taxon>
        <taxon>Dikarya</taxon>
        <taxon>Basidiomycota</taxon>
        <taxon>Pucciniomycotina</taxon>
        <taxon>Microbotryomycetes</taxon>
        <taxon>Sporidiobolales</taxon>
        <taxon>Sporidiobolaceae</taxon>
        <taxon>Rhodotorula</taxon>
    </lineage>
</organism>
<keyword evidence="5" id="KW-0131">Cell cycle</keyword>
<dbReference type="SUPFAM" id="SSF75632">
    <property type="entry name" value="Cullin homology domain"/>
    <property type="match status" value="1"/>
</dbReference>
<dbReference type="PANTHER" id="PTHR45957">
    <property type="entry name" value="ANAPHASE-PROMOTING COMPLEX SUBUNIT 2"/>
    <property type="match status" value="1"/>
</dbReference>
<dbReference type="InterPro" id="IPR059120">
    <property type="entry name" value="Cullin-like_AB"/>
</dbReference>
<feature type="compositionally biased region" description="Low complexity" evidence="7">
    <location>
        <begin position="162"/>
        <end position="171"/>
    </location>
</feature>
<keyword evidence="3" id="KW-0498">Mitosis</keyword>
<dbReference type="GO" id="GO:0016874">
    <property type="term" value="F:ligase activity"/>
    <property type="evidence" value="ECO:0007669"/>
    <property type="project" value="UniProtKB-KW"/>
</dbReference>
<dbReference type="InterPro" id="IPR036390">
    <property type="entry name" value="WH_DNA-bd_sf"/>
</dbReference>
<feature type="region of interest" description="Disordered" evidence="7">
    <location>
        <begin position="146"/>
        <end position="171"/>
    </location>
</feature>
<dbReference type="InterPro" id="IPR036388">
    <property type="entry name" value="WH-like_DNA-bd_sf"/>
</dbReference>
<dbReference type="GO" id="GO:0005680">
    <property type="term" value="C:anaphase-promoting complex"/>
    <property type="evidence" value="ECO:0007669"/>
    <property type="project" value="TreeGrafter"/>
</dbReference>
<evidence type="ECO:0000256" key="1">
    <source>
        <dbReference type="ARBA" id="ARBA00016068"/>
    </source>
</evidence>
<dbReference type="SMART" id="SM01013">
    <property type="entry name" value="APC2"/>
    <property type="match status" value="1"/>
</dbReference>
<dbReference type="Pfam" id="PF26557">
    <property type="entry name" value="Cullin_AB"/>
    <property type="match status" value="1"/>
</dbReference>
<feature type="domain" description="Cullin family profile" evidence="8">
    <location>
        <begin position="483"/>
        <end position="673"/>
    </location>
</feature>
<keyword evidence="2" id="KW-0132">Cell division</keyword>
<dbReference type="Pfam" id="PF25773">
    <property type="entry name" value="TPR_ANAPC2"/>
    <property type="match status" value="1"/>
</dbReference>
<gene>
    <name evidence="9" type="ORF">DMC30DRAFT_421340</name>
</gene>
<dbReference type="Proteomes" id="UP000311382">
    <property type="component" value="Unassembled WGS sequence"/>
</dbReference>
<dbReference type="PROSITE" id="PS50069">
    <property type="entry name" value="CULLIN_2"/>
    <property type="match status" value="1"/>
</dbReference>
<evidence type="ECO:0000259" key="8">
    <source>
        <dbReference type="PROSITE" id="PS50069"/>
    </source>
</evidence>
<dbReference type="InterPro" id="IPR016158">
    <property type="entry name" value="Cullin_homology"/>
</dbReference>
<evidence type="ECO:0000313" key="9">
    <source>
        <dbReference type="EMBL" id="TNY22092.1"/>
    </source>
</evidence>
<dbReference type="Gene3D" id="1.10.10.10">
    <property type="entry name" value="Winged helix-like DNA-binding domain superfamily/Winged helix DNA-binding domain"/>
    <property type="match status" value="1"/>
</dbReference>
<dbReference type="EMBL" id="SOZI01000031">
    <property type="protein sequence ID" value="TNY22092.1"/>
    <property type="molecule type" value="Genomic_DNA"/>
</dbReference>
<accession>A0A5C5G103</accession>
<evidence type="ECO:0000256" key="3">
    <source>
        <dbReference type="ARBA" id="ARBA00022776"/>
    </source>
</evidence>
<dbReference type="OrthoDB" id="5581181at2759"/>
<dbReference type="Gene3D" id="1.20.1310.10">
    <property type="entry name" value="Cullin Repeats"/>
    <property type="match status" value="1"/>
</dbReference>
<dbReference type="GO" id="GO:0031625">
    <property type="term" value="F:ubiquitin protein ligase binding"/>
    <property type="evidence" value="ECO:0007669"/>
    <property type="project" value="InterPro"/>
</dbReference>
<comment type="similarity">
    <text evidence="6">Belongs to the cullin family.</text>
</comment>
<dbReference type="GO" id="GO:0051301">
    <property type="term" value="P:cell division"/>
    <property type="evidence" value="ECO:0007669"/>
    <property type="project" value="UniProtKB-KW"/>
</dbReference>
<dbReference type="GO" id="GO:0007091">
    <property type="term" value="P:metaphase/anaphase transition of mitotic cell cycle"/>
    <property type="evidence" value="ECO:0007669"/>
    <property type="project" value="TreeGrafter"/>
</dbReference>
<evidence type="ECO:0000256" key="5">
    <source>
        <dbReference type="ARBA" id="ARBA00023306"/>
    </source>
</evidence>
<keyword evidence="10" id="KW-1185">Reference proteome</keyword>
<comment type="caution">
    <text evidence="9">The sequence shown here is derived from an EMBL/GenBank/DDBJ whole genome shotgun (WGS) entry which is preliminary data.</text>
</comment>
<keyword evidence="9" id="KW-0436">Ligase</keyword>
<dbReference type="SUPFAM" id="SSF46785">
    <property type="entry name" value="Winged helix' DNA-binding domain"/>
    <property type="match status" value="1"/>
</dbReference>
<dbReference type="InterPro" id="IPR057975">
    <property type="entry name" value="TPR_ANAPC2"/>
</dbReference>
<dbReference type="InterPro" id="IPR036317">
    <property type="entry name" value="Cullin_homology_sf"/>
</dbReference>
<dbReference type="STRING" id="5288.A0A5C5G103"/>
<name>A0A5C5G103_9BASI</name>
<dbReference type="GO" id="GO:0006511">
    <property type="term" value="P:ubiquitin-dependent protein catabolic process"/>
    <property type="evidence" value="ECO:0007669"/>
    <property type="project" value="InterPro"/>
</dbReference>
<evidence type="ECO:0000313" key="10">
    <source>
        <dbReference type="Proteomes" id="UP000311382"/>
    </source>
</evidence>
<dbReference type="GO" id="GO:0070979">
    <property type="term" value="P:protein K11-linked ubiquitination"/>
    <property type="evidence" value="ECO:0007669"/>
    <property type="project" value="TreeGrafter"/>
</dbReference>
<dbReference type="SMART" id="SM00182">
    <property type="entry name" value="CULLIN"/>
    <property type="match status" value="1"/>
</dbReference>
<keyword evidence="4" id="KW-0833">Ubl conjugation pathway</keyword>
<protein>
    <recommendedName>
        <fullName evidence="1">Anaphase-promoting complex subunit 2</fullName>
    </recommendedName>
</protein>
<evidence type="ECO:0000256" key="4">
    <source>
        <dbReference type="ARBA" id="ARBA00022786"/>
    </source>
</evidence>
<dbReference type="Pfam" id="PF08672">
    <property type="entry name" value="ANAPC2"/>
    <property type="match status" value="1"/>
</dbReference>
<proteinExistence type="inferred from homology"/>
<reference evidence="9 10" key="1">
    <citation type="submission" date="2019-03" db="EMBL/GenBank/DDBJ databases">
        <title>Rhodosporidium diobovatum UCD-FST 08-225 genome sequencing, assembly, and annotation.</title>
        <authorList>
            <person name="Fakankun I.U."/>
            <person name="Fristensky B."/>
            <person name="Levin D.B."/>
        </authorList>
    </citation>
    <scope>NUCLEOTIDE SEQUENCE [LARGE SCALE GENOMIC DNA]</scope>
    <source>
        <strain evidence="9 10">UCD-FST 08-225</strain>
    </source>
</reference>
<evidence type="ECO:0000256" key="7">
    <source>
        <dbReference type="SAM" id="MobiDB-lite"/>
    </source>
</evidence>
<evidence type="ECO:0000256" key="6">
    <source>
        <dbReference type="PROSITE-ProRule" id="PRU00330"/>
    </source>
</evidence>
<evidence type="ECO:0000256" key="2">
    <source>
        <dbReference type="ARBA" id="ARBA00022618"/>
    </source>
</evidence>
<dbReference type="PANTHER" id="PTHR45957:SF1">
    <property type="entry name" value="ANAPHASE-PROMOTING COMPLEX SUBUNIT 2"/>
    <property type="match status" value="1"/>
</dbReference>
<dbReference type="Gene3D" id="3.30.230.130">
    <property type="entry name" value="Cullin, Chain C, Domain 2"/>
    <property type="match status" value="1"/>
</dbReference>
<dbReference type="InterPro" id="IPR014786">
    <property type="entry name" value="ANAPC2_C"/>
</dbReference>
<sequence>MEADILAAWHDPLPAQPDPRTLAAAWDTVTALVDPRLDWQLHLGRRFVPPPAANDALSLLVSHSPTLTDDLFHHYLAEMRNAFDLVQADIDSHLDQFDREPPTAGFKVMISLLHCIGAWISRWQQPVVAFWPCVVASPSAARPHPLVDSTRLDSTRPSLADSPASRTRSSPRTLSAFRKSFLASLYAVLPPRFAPSLQTFLRTLLAYPSPSFAFPPAFPRALPTLVTLLDRYDPLLFALVYEDIERKVVSDARGRFGDKRLEGLLRWLSGAGDGWDTGVMGWIGGIYEGAAGEAGGTTGGHDDARKFLKPTLSRFEYHVHKVLCQLRTTEMYDMILAFPASQPALEDLKTCLYKTEQRTLLVTSLRSQLSRRLLHPGSDTETIIQVYMATIRCLRVVDPPGVLLSRVAEPVRRYLRARKDTIRCIVQSLIEPGSPLFDELVASGARLVSDARDEAENFNDPKWTPDPVDAPERFRKSKGADVIQLLVSIYDTKDVFVKELQVLLAQRLLAIRDYALEAEVKNVETLKTRFGEQALQGCDVMLKDLQDSRRIDEVVHQQIPDVPLHATVVSRLFWPSFQPAPLKLPGQIGRAQAAYDRTFSSVKRDKKLRWLPQLGTVNLTLELRDRALTVDATPLQAAVVELFSKQDTWSPNALVTELRVPDLGTVRNALYFWNNLGVVRALAPSAGAEEELWRLVEEVGAEGEGGAGEGQGVAHVVEEEKEAVQSVETQRVEQMRVFWQYIQGMLTNLGALPLSRIHSTLNMLAPGYKGKTTDELTALLEAVAAEGLVTCTASGGWKIVK</sequence>
<dbReference type="InterPro" id="IPR044554">
    <property type="entry name" value="ANAPC2"/>
</dbReference>
<dbReference type="AlphaFoldDB" id="A0A5C5G103"/>